<dbReference type="PANTHER" id="PTHR11845:SF13">
    <property type="entry name" value="5'-DEOXYNUCLEOTIDASE HDDC2"/>
    <property type="match status" value="1"/>
</dbReference>
<comment type="caution">
    <text evidence="4">The sequence shown here is derived from an EMBL/GenBank/DDBJ whole genome shotgun (WGS) entry which is preliminary data.</text>
</comment>
<evidence type="ECO:0000313" key="5">
    <source>
        <dbReference type="Proteomes" id="UP001596505"/>
    </source>
</evidence>
<dbReference type="RefSeq" id="WP_380966136.1">
    <property type="nucleotide sequence ID" value="NZ_JBHTCO010000014.1"/>
</dbReference>
<dbReference type="InterPro" id="IPR006674">
    <property type="entry name" value="HD_domain"/>
</dbReference>
<dbReference type="Gene3D" id="1.10.3210.10">
    <property type="entry name" value="Hypothetical protein af1432"/>
    <property type="match status" value="1"/>
</dbReference>
<gene>
    <name evidence="4" type="ORF">ACFQRG_11710</name>
</gene>
<organism evidence="4 5">
    <name type="scientific">Scopulibacillus cellulosilyticus</name>
    <dbReference type="NCBI Taxonomy" id="2665665"/>
    <lineage>
        <taxon>Bacteria</taxon>
        <taxon>Bacillati</taxon>
        <taxon>Bacillota</taxon>
        <taxon>Bacilli</taxon>
        <taxon>Bacillales</taxon>
        <taxon>Sporolactobacillaceae</taxon>
        <taxon>Scopulibacillus</taxon>
    </lineage>
</organism>
<proteinExistence type="predicted"/>
<dbReference type="Proteomes" id="UP001596505">
    <property type="component" value="Unassembled WGS sequence"/>
</dbReference>
<reference evidence="5" key="1">
    <citation type="journal article" date="2019" name="Int. J. Syst. Evol. Microbiol.">
        <title>The Global Catalogue of Microorganisms (GCM) 10K type strain sequencing project: providing services to taxonomists for standard genome sequencing and annotation.</title>
        <authorList>
            <consortium name="The Broad Institute Genomics Platform"/>
            <consortium name="The Broad Institute Genome Sequencing Center for Infectious Disease"/>
            <person name="Wu L."/>
            <person name="Ma J."/>
        </authorList>
    </citation>
    <scope>NUCLEOTIDE SEQUENCE [LARGE SCALE GENOMIC DNA]</scope>
    <source>
        <strain evidence="5">CGMCC 1.16305</strain>
    </source>
</reference>
<keyword evidence="1" id="KW-0479">Metal-binding</keyword>
<keyword evidence="2 4" id="KW-0378">Hydrolase</keyword>
<sequence>MEEYSSVISFIKEIERLKNNTRTAWTSKGKRESIAEHSWRLTMFCMVLEEHFQDIDFGRVLRLSLIHDLGEAYEGDISATVHADSETKLKKEEDALIRLTGSLPEKTQQKFMALWQEYNKGETKEAKLVKALDKIETIIQHNQGVNPPDFDYLFNLEYGQKYAMFHPIIQTIREIVDQETLSRINNKET</sequence>
<name>A0ABW2PZ96_9BACL</name>
<evidence type="ECO:0000256" key="2">
    <source>
        <dbReference type="ARBA" id="ARBA00022801"/>
    </source>
</evidence>
<accession>A0ABW2PZ96</accession>
<dbReference type="PANTHER" id="PTHR11845">
    <property type="entry name" value="5'-DEOXYNUCLEOTIDASE HDDC2"/>
    <property type="match status" value="1"/>
</dbReference>
<dbReference type="EMBL" id="JBHTCO010000014">
    <property type="protein sequence ID" value="MFC7393620.1"/>
    <property type="molecule type" value="Genomic_DNA"/>
</dbReference>
<dbReference type="Pfam" id="PF13023">
    <property type="entry name" value="HD_3"/>
    <property type="match status" value="1"/>
</dbReference>
<dbReference type="GO" id="GO:0016787">
    <property type="term" value="F:hydrolase activity"/>
    <property type="evidence" value="ECO:0007669"/>
    <property type="project" value="UniProtKB-KW"/>
</dbReference>
<evidence type="ECO:0000313" key="4">
    <source>
        <dbReference type="EMBL" id="MFC7393620.1"/>
    </source>
</evidence>
<protein>
    <submittedName>
        <fullName evidence="4">HD family hydrolase</fullName>
    </submittedName>
</protein>
<evidence type="ECO:0000256" key="1">
    <source>
        <dbReference type="ARBA" id="ARBA00022723"/>
    </source>
</evidence>
<dbReference type="SUPFAM" id="SSF109604">
    <property type="entry name" value="HD-domain/PDEase-like"/>
    <property type="match status" value="1"/>
</dbReference>
<evidence type="ECO:0000259" key="3">
    <source>
        <dbReference type="Pfam" id="PF13023"/>
    </source>
</evidence>
<keyword evidence="5" id="KW-1185">Reference proteome</keyword>
<feature type="domain" description="HD" evidence="3">
    <location>
        <begin position="14"/>
        <end position="172"/>
    </location>
</feature>
<dbReference type="InterPro" id="IPR039356">
    <property type="entry name" value="YfbR/HDDC2"/>
</dbReference>